<organism evidence="5">
    <name type="scientific">Aphanomyces invadans</name>
    <dbReference type="NCBI Taxonomy" id="157072"/>
    <lineage>
        <taxon>Eukaryota</taxon>
        <taxon>Sar</taxon>
        <taxon>Stramenopiles</taxon>
        <taxon>Oomycota</taxon>
        <taxon>Saprolegniomycetes</taxon>
        <taxon>Saprolegniales</taxon>
        <taxon>Verrucalvaceae</taxon>
        <taxon>Aphanomyces</taxon>
    </lineage>
</organism>
<keyword evidence="2" id="KW-0863">Zinc-finger</keyword>
<dbReference type="GO" id="GO:0008270">
    <property type="term" value="F:zinc ion binding"/>
    <property type="evidence" value="ECO:0007669"/>
    <property type="project" value="UniProtKB-KW"/>
</dbReference>
<dbReference type="SMART" id="SM00248">
    <property type="entry name" value="ANK"/>
    <property type="match status" value="2"/>
</dbReference>
<protein>
    <recommendedName>
        <fullName evidence="4">RING-type domain-containing protein</fullName>
    </recommendedName>
</protein>
<proteinExistence type="predicted"/>
<feature type="region of interest" description="Disordered" evidence="3">
    <location>
        <begin position="353"/>
        <end position="413"/>
    </location>
</feature>
<feature type="domain" description="RING-type" evidence="4">
    <location>
        <begin position="489"/>
        <end position="528"/>
    </location>
</feature>
<dbReference type="STRING" id="157072.A0A024ULC0"/>
<dbReference type="CDD" id="cd23129">
    <property type="entry name" value="RING-HC_XBAT35-like"/>
    <property type="match status" value="1"/>
</dbReference>
<name>A0A024ULC0_9STRA</name>
<dbReference type="Pfam" id="PF12796">
    <property type="entry name" value="Ank_2"/>
    <property type="match status" value="1"/>
</dbReference>
<feature type="repeat" description="ANK" evidence="1">
    <location>
        <begin position="114"/>
        <end position="146"/>
    </location>
</feature>
<dbReference type="RefSeq" id="XP_008863344.1">
    <property type="nucleotide sequence ID" value="XM_008865122.1"/>
</dbReference>
<accession>A0A024ULC0</accession>
<evidence type="ECO:0000256" key="2">
    <source>
        <dbReference type="PROSITE-ProRule" id="PRU00175"/>
    </source>
</evidence>
<evidence type="ECO:0000313" key="5">
    <source>
        <dbReference type="EMBL" id="ETW07251.1"/>
    </source>
</evidence>
<dbReference type="SMART" id="SM00184">
    <property type="entry name" value="RING"/>
    <property type="match status" value="1"/>
</dbReference>
<dbReference type="InterPro" id="IPR036770">
    <property type="entry name" value="Ankyrin_rpt-contain_sf"/>
</dbReference>
<dbReference type="eggNOG" id="KOG0514">
    <property type="taxonomic scope" value="Eukaryota"/>
</dbReference>
<feature type="compositionally biased region" description="Low complexity" evidence="3">
    <location>
        <begin position="464"/>
        <end position="475"/>
    </location>
</feature>
<gene>
    <name evidence="5" type="ORF">H310_01815</name>
</gene>
<sequence>MTGSNHQHTQVALSRLDKSMAALERIRDRILTKRDAYPQNSEKWQRQTMELNAVLSKLQEFQAEKDVVFHPELYSDEQLPYMACFHGVVSALEAFVSSMSPVTSDFLEYTDPKTGNTPLLVACAQGHVECAKILIAVGANVDARNKAGSTALHCACEHGQMDVVAFLLDVPYMNPYTLDRRHHSPLQIARMACLDHDAWTRFKECARLLEERCCIFRSWVYESTATMGISKFLGPSPWKLRYAIVLRTAPSSSQVEICLFNAKEHARCPPVPTSTLLYALGDPFQSSPTCTKHSRQHGFSFQARRDGATVTVEFAAASADGFEAWTTFFSVYSSLAMLDDARLLRRHNDFASEDVETEEAAKEPRVATGPAADWGPPRTALHRAPLSPSAPKLPSKEFFPSSPPPDAPSAPSLALSPSAQVAFAVGHGGFSGLEKQSKKLSKKGTFDLNTTRTMPTIPATRPPEASSTSAHSTAEATHENEGNPHCRECIVCFDGPQNAVCVPCGHNAMCMGCAENVLVTAPSCPVCRQHVRELVRIYKG</sequence>
<dbReference type="InterPro" id="IPR002110">
    <property type="entry name" value="Ankyrin_rpt"/>
</dbReference>
<dbReference type="OrthoDB" id="10038642at2759"/>
<keyword evidence="1" id="KW-0040">ANK repeat</keyword>
<dbReference type="PROSITE" id="PS50297">
    <property type="entry name" value="ANK_REP_REGION"/>
    <property type="match status" value="2"/>
</dbReference>
<keyword evidence="2" id="KW-0862">Zinc</keyword>
<feature type="compositionally biased region" description="Low complexity" evidence="3">
    <location>
        <begin position="384"/>
        <end position="400"/>
    </location>
</feature>
<dbReference type="Pfam" id="PF13920">
    <property type="entry name" value="zf-C3HC4_3"/>
    <property type="match status" value="1"/>
</dbReference>
<evidence type="ECO:0000256" key="1">
    <source>
        <dbReference type="PROSITE-ProRule" id="PRU00023"/>
    </source>
</evidence>
<evidence type="ECO:0000256" key="3">
    <source>
        <dbReference type="SAM" id="MobiDB-lite"/>
    </source>
</evidence>
<dbReference type="PROSITE" id="PS50088">
    <property type="entry name" value="ANK_REPEAT"/>
    <property type="match status" value="2"/>
</dbReference>
<keyword evidence="2" id="KW-0479">Metal-binding</keyword>
<dbReference type="Gene3D" id="3.30.40.10">
    <property type="entry name" value="Zinc/RING finger domain, C3HC4 (zinc finger)"/>
    <property type="match status" value="1"/>
</dbReference>
<dbReference type="SUPFAM" id="SSF57850">
    <property type="entry name" value="RING/U-box"/>
    <property type="match status" value="1"/>
</dbReference>
<dbReference type="PROSITE" id="PS50089">
    <property type="entry name" value="ZF_RING_2"/>
    <property type="match status" value="1"/>
</dbReference>
<dbReference type="AlphaFoldDB" id="A0A024ULC0"/>
<dbReference type="PANTHER" id="PTHR24184">
    <property type="entry name" value="SI:CH211-189E2.2"/>
    <property type="match status" value="1"/>
</dbReference>
<feature type="region of interest" description="Disordered" evidence="3">
    <location>
        <begin position="434"/>
        <end position="482"/>
    </location>
</feature>
<feature type="repeat" description="ANK" evidence="1">
    <location>
        <begin position="147"/>
        <end position="169"/>
    </location>
</feature>
<dbReference type="SUPFAM" id="SSF48403">
    <property type="entry name" value="Ankyrin repeat"/>
    <property type="match status" value="1"/>
</dbReference>
<dbReference type="PANTHER" id="PTHR24184:SF11">
    <property type="entry name" value="ANKYRIN REPEAT AND SOCS BOX CONTAINING 3"/>
    <property type="match status" value="1"/>
</dbReference>
<dbReference type="EMBL" id="KI913954">
    <property type="protein sequence ID" value="ETW07251.1"/>
    <property type="molecule type" value="Genomic_DNA"/>
</dbReference>
<dbReference type="InterPro" id="IPR013083">
    <property type="entry name" value="Znf_RING/FYVE/PHD"/>
</dbReference>
<dbReference type="Gene3D" id="1.25.40.20">
    <property type="entry name" value="Ankyrin repeat-containing domain"/>
    <property type="match status" value="1"/>
</dbReference>
<dbReference type="GeneID" id="20078865"/>
<dbReference type="VEuPathDB" id="FungiDB:H310_01815"/>
<reference evidence="5" key="1">
    <citation type="submission" date="2013-12" db="EMBL/GenBank/DDBJ databases">
        <title>The Genome Sequence of Aphanomyces invadans NJM9701.</title>
        <authorList>
            <consortium name="The Broad Institute Genomics Platform"/>
            <person name="Russ C."/>
            <person name="Tyler B."/>
            <person name="van West P."/>
            <person name="Dieguez-Uribeondo J."/>
            <person name="Young S.K."/>
            <person name="Zeng Q."/>
            <person name="Gargeya S."/>
            <person name="Fitzgerald M."/>
            <person name="Abouelleil A."/>
            <person name="Alvarado L."/>
            <person name="Chapman S.B."/>
            <person name="Gainer-Dewar J."/>
            <person name="Goldberg J."/>
            <person name="Griggs A."/>
            <person name="Gujja S."/>
            <person name="Hansen M."/>
            <person name="Howarth C."/>
            <person name="Imamovic A."/>
            <person name="Ireland A."/>
            <person name="Larimer J."/>
            <person name="McCowan C."/>
            <person name="Murphy C."/>
            <person name="Pearson M."/>
            <person name="Poon T.W."/>
            <person name="Priest M."/>
            <person name="Roberts A."/>
            <person name="Saif S."/>
            <person name="Shea T."/>
            <person name="Sykes S."/>
            <person name="Wortman J."/>
            <person name="Nusbaum C."/>
            <person name="Birren B."/>
        </authorList>
    </citation>
    <scope>NUCLEOTIDE SEQUENCE [LARGE SCALE GENOMIC DNA]</scope>
    <source>
        <strain evidence="5">NJM9701</strain>
    </source>
</reference>
<dbReference type="InterPro" id="IPR001841">
    <property type="entry name" value="Znf_RING"/>
</dbReference>
<evidence type="ECO:0000259" key="4">
    <source>
        <dbReference type="PROSITE" id="PS50089"/>
    </source>
</evidence>